<sequence length="171" mass="19654">MGSQESTLSDDMVFDILTRLKSLETLDACKLVCKGWEEMIYESSFMPLYCRRSRMLSGFFIQDMIDNKFFSMFAAIDGSTTSHGLSRIDSSDDMVFDILTRLKSLETLDACKLVCKGWEEMIYESSFMPLYCRRSRMLSGFFIQDMIDNKFFSMFAAIDGSTTSYPVNIKS</sequence>
<name>A0AAW2X066_9LAMI</name>
<dbReference type="AlphaFoldDB" id="A0AAW2X066"/>
<reference evidence="2" key="1">
    <citation type="submission" date="2020-06" db="EMBL/GenBank/DDBJ databases">
        <authorList>
            <person name="Li T."/>
            <person name="Hu X."/>
            <person name="Zhang T."/>
            <person name="Song X."/>
            <person name="Zhang H."/>
            <person name="Dai N."/>
            <person name="Sheng W."/>
            <person name="Hou X."/>
            <person name="Wei L."/>
        </authorList>
    </citation>
    <scope>NUCLEOTIDE SEQUENCE</scope>
    <source>
        <strain evidence="2">KEN1</strain>
        <tissue evidence="2">Leaf</tissue>
    </source>
</reference>
<accession>A0AAW2X066</accession>
<dbReference type="SMART" id="SM00256">
    <property type="entry name" value="FBOX"/>
    <property type="match status" value="2"/>
</dbReference>
<dbReference type="PANTHER" id="PTHR31672">
    <property type="entry name" value="BNACNNG10540D PROTEIN"/>
    <property type="match status" value="1"/>
</dbReference>
<protein>
    <recommendedName>
        <fullName evidence="1">F-box domain-containing protein</fullName>
    </recommendedName>
</protein>
<reference evidence="2" key="2">
    <citation type="journal article" date="2024" name="Plant">
        <title>Genomic evolution and insights into agronomic trait innovations of Sesamum species.</title>
        <authorList>
            <person name="Miao H."/>
            <person name="Wang L."/>
            <person name="Qu L."/>
            <person name="Liu H."/>
            <person name="Sun Y."/>
            <person name="Le M."/>
            <person name="Wang Q."/>
            <person name="Wei S."/>
            <person name="Zheng Y."/>
            <person name="Lin W."/>
            <person name="Duan Y."/>
            <person name="Cao H."/>
            <person name="Xiong S."/>
            <person name="Wang X."/>
            <person name="Wei L."/>
            <person name="Li C."/>
            <person name="Ma Q."/>
            <person name="Ju M."/>
            <person name="Zhao R."/>
            <person name="Li G."/>
            <person name="Mu C."/>
            <person name="Tian Q."/>
            <person name="Mei H."/>
            <person name="Zhang T."/>
            <person name="Gao T."/>
            <person name="Zhang H."/>
        </authorList>
    </citation>
    <scope>NUCLEOTIDE SEQUENCE</scope>
    <source>
        <strain evidence="2">KEN1</strain>
    </source>
</reference>
<feature type="domain" description="F-box" evidence="1">
    <location>
        <begin position="8"/>
        <end position="49"/>
    </location>
</feature>
<evidence type="ECO:0000259" key="1">
    <source>
        <dbReference type="SMART" id="SM00256"/>
    </source>
</evidence>
<dbReference type="InterPro" id="IPR050796">
    <property type="entry name" value="SCF_F-box_component"/>
</dbReference>
<evidence type="ECO:0000313" key="2">
    <source>
        <dbReference type="EMBL" id="KAL0447612.1"/>
    </source>
</evidence>
<gene>
    <name evidence="2" type="ORF">Slati_1889100</name>
</gene>
<dbReference type="InterPro" id="IPR036047">
    <property type="entry name" value="F-box-like_dom_sf"/>
</dbReference>
<dbReference type="InterPro" id="IPR001810">
    <property type="entry name" value="F-box_dom"/>
</dbReference>
<feature type="domain" description="F-box" evidence="1">
    <location>
        <begin position="90"/>
        <end position="131"/>
    </location>
</feature>
<dbReference type="EMBL" id="JACGWN010000006">
    <property type="protein sequence ID" value="KAL0447612.1"/>
    <property type="molecule type" value="Genomic_DNA"/>
</dbReference>
<organism evidence="2">
    <name type="scientific">Sesamum latifolium</name>
    <dbReference type="NCBI Taxonomy" id="2727402"/>
    <lineage>
        <taxon>Eukaryota</taxon>
        <taxon>Viridiplantae</taxon>
        <taxon>Streptophyta</taxon>
        <taxon>Embryophyta</taxon>
        <taxon>Tracheophyta</taxon>
        <taxon>Spermatophyta</taxon>
        <taxon>Magnoliopsida</taxon>
        <taxon>eudicotyledons</taxon>
        <taxon>Gunneridae</taxon>
        <taxon>Pentapetalae</taxon>
        <taxon>asterids</taxon>
        <taxon>lamiids</taxon>
        <taxon>Lamiales</taxon>
        <taxon>Pedaliaceae</taxon>
        <taxon>Sesamum</taxon>
    </lineage>
</organism>
<proteinExistence type="predicted"/>
<dbReference type="SUPFAM" id="SSF81383">
    <property type="entry name" value="F-box domain"/>
    <property type="match status" value="2"/>
</dbReference>
<comment type="caution">
    <text evidence="2">The sequence shown here is derived from an EMBL/GenBank/DDBJ whole genome shotgun (WGS) entry which is preliminary data.</text>
</comment>
<dbReference type="Gene3D" id="1.20.1280.50">
    <property type="match status" value="2"/>
</dbReference>